<reference evidence="2 3" key="1">
    <citation type="submission" date="2020-03" db="EMBL/GenBank/DDBJ databases">
        <authorList>
            <person name="Kim M.K."/>
        </authorList>
    </citation>
    <scope>NUCLEOTIDE SEQUENCE [LARGE SCALE GENOMIC DNA]</scope>
    <source>
        <strain evidence="2 3">BT328</strain>
    </source>
</reference>
<feature type="chain" id="PRO_5026148153" description="Secreted repeat protein with Y-X4-D motif" evidence="1">
    <location>
        <begin position="21"/>
        <end position="282"/>
    </location>
</feature>
<dbReference type="InterPro" id="IPR005297">
    <property type="entry name" value="Lipoprotein_repeat"/>
</dbReference>
<dbReference type="PANTHER" id="PTHR39335:SF1">
    <property type="entry name" value="BLL4220 PROTEIN"/>
    <property type="match status" value="1"/>
</dbReference>
<dbReference type="PROSITE" id="PS51257">
    <property type="entry name" value="PROKAR_LIPOPROTEIN"/>
    <property type="match status" value="1"/>
</dbReference>
<proteinExistence type="predicted"/>
<evidence type="ECO:0008006" key="4">
    <source>
        <dbReference type="Google" id="ProtNLM"/>
    </source>
</evidence>
<dbReference type="KEGG" id="spib:G8759_34610"/>
<dbReference type="RefSeq" id="WP_167218244.1">
    <property type="nucleotide sequence ID" value="NZ_CP050063.1"/>
</dbReference>
<evidence type="ECO:0000313" key="2">
    <source>
        <dbReference type="EMBL" id="QIP17410.1"/>
    </source>
</evidence>
<keyword evidence="3" id="KW-1185">Reference proteome</keyword>
<dbReference type="EMBL" id="CP050063">
    <property type="protein sequence ID" value="QIP17410.1"/>
    <property type="molecule type" value="Genomic_DNA"/>
</dbReference>
<dbReference type="PANTHER" id="PTHR39335">
    <property type="entry name" value="BLL4220 PROTEIN"/>
    <property type="match status" value="1"/>
</dbReference>
<protein>
    <recommendedName>
        <fullName evidence="4">Secreted repeat protein with Y-X4-D motif</fullName>
    </recommendedName>
</protein>
<dbReference type="AlphaFoldDB" id="A0A6G9AYB7"/>
<dbReference type="Pfam" id="PF03640">
    <property type="entry name" value="Lipoprotein_15"/>
    <property type="match status" value="3"/>
</dbReference>
<evidence type="ECO:0000313" key="3">
    <source>
        <dbReference type="Proteomes" id="UP000501802"/>
    </source>
</evidence>
<evidence type="ECO:0000256" key="1">
    <source>
        <dbReference type="SAM" id="SignalP"/>
    </source>
</evidence>
<feature type="signal peptide" evidence="1">
    <location>
        <begin position="1"/>
        <end position="20"/>
    </location>
</feature>
<name>A0A6G9AYB7_9BACT</name>
<dbReference type="Proteomes" id="UP000501802">
    <property type="component" value="Chromosome"/>
</dbReference>
<dbReference type="GO" id="GO:0043448">
    <property type="term" value="P:alkane catabolic process"/>
    <property type="evidence" value="ECO:0007669"/>
    <property type="project" value="TreeGrafter"/>
</dbReference>
<sequence>MKSSVYSSRLLALTALVVVALFGCSKDDNTPATEPDLGLGTTTLGKVLTGEGGKTLYFFAADAAGDANCSGACKDNWPVYYKETPTLASGLKATDFATITRADGAKQTTFKGWPLYYFKNDAKAGDVAGENVGNVWMVAKTNYTVMLASRQLVGNDGKSYTFDTKEGTGNSLFLTDSLGRTLYAFASDKKNVNKYTKADLSNNPTWPIFETSATIGEIPSALTKNDFTTITSYGKTQLTYKGWPLYYFGADQGQRGSTKGVSVPKPGVWPVVNATSPVAPNS</sequence>
<organism evidence="2 3">
    <name type="scientific">Spirosoma aureum</name>
    <dbReference type="NCBI Taxonomy" id="2692134"/>
    <lineage>
        <taxon>Bacteria</taxon>
        <taxon>Pseudomonadati</taxon>
        <taxon>Bacteroidota</taxon>
        <taxon>Cytophagia</taxon>
        <taxon>Cytophagales</taxon>
        <taxon>Cytophagaceae</taxon>
        <taxon>Spirosoma</taxon>
    </lineage>
</organism>
<keyword evidence="1" id="KW-0732">Signal</keyword>
<accession>A0A6G9AYB7</accession>
<gene>
    <name evidence="2" type="ORF">G8759_34610</name>
</gene>